<dbReference type="AlphaFoldDB" id="A0A6L5G750"/>
<protein>
    <submittedName>
        <fullName evidence="8">Carbohydrate kinase</fullName>
    </submittedName>
</protein>
<dbReference type="PANTHER" id="PTHR43085">
    <property type="entry name" value="HEXOKINASE FAMILY MEMBER"/>
    <property type="match status" value="1"/>
</dbReference>
<evidence type="ECO:0000256" key="3">
    <source>
        <dbReference type="ARBA" id="ARBA00022741"/>
    </source>
</evidence>
<name>A0A6L5G750_9ACTN</name>
<dbReference type="Gene3D" id="3.40.1190.20">
    <property type="match status" value="1"/>
</dbReference>
<dbReference type="Proteomes" id="UP000477750">
    <property type="component" value="Unassembled WGS sequence"/>
</dbReference>
<feature type="region of interest" description="Disordered" evidence="6">
    <location>
        <begin position="1"/>
        <end position="39"/>
    </location>
</feature>
<feature type="compositionally biased region" description="Basic residues" evidence="6">
    <location>
        <begin position="23"/>
        <end position="37"/>
    </location>
</feature>
<accession>A0A6L5G750</accession>
<evidence type="ECO:0000256" key="6">
    <source>
        <dbReference type="SAM" id="MobiDB-lite"/>
    </source>
</evidence>
<evidence type="ECO:0000313" key="9">
    <source>
        <dbReference type="Proteomes" id="UP000477750"/>
    </source>
</evidence>
<dbReference type="CDD" id="cd01167">
    <property type="entry name" value="bac_FRK"/>
    <property type="match status" value="1"/>
</dbReference>
<keyword evidence="2" id="KW-0808">Transferase</keyword>
<comment type="similarity">
    <text evidence="1">Belongs to the carbohydrate kinase PfkB family.</text>
</comment>
<dbReference type="PANTHER" id="PTHR43085:SF1">
    <property type="entry name" value="PSEUDOURIDINE KINASE-RELATED"/>
    <property type="match status" value="1"/>
</dbReference>
<dbReference type="Pfam" id="PF00294">
    <property type="entry name" value="PfkB"/>
    <property type="match status" value="1"/>
</dbReference>
<dbReference type="InterPro" id="IPR029056">
    <property type="entry name" value="Ribokinase-like"/>
</dbReference>
<evidence type="ECO:0000256" key="5">
    <source>
        <dbReference type="ARBA" id="ARBA00022840"/>
    </source>
</evidence>
<dbReference type="InterPro" id="IPR050306">
    <property type="entry name" value="PfkB_Carbo_kinase"/>
</dbReference>
<evidence type="ECO:0000313" key="8">
    <source>
        <dbReference type="EMBL" id="MQM25465.1"/>
    </source>
</evidence>
<evidence type="ECO:0000256" key="1">
    <source>
        <dbReference type="ARBA" id="ARBA00010688"/>
    </source>
</evidence>
<dbReference type="EMBL" id="WIAO01000006">
    <property type="protein sequence ID" value="MQM25465.1"/>
    <property type="molecule type" value="Genomic_DNA"/>
</dbReference>
<feature type="domain" description="Carbohydrate kinase PfkB" evidence="7">
    <location>
        <begin position="46"/>
        <end position="341"/>
    </location>
</feature>
<sequence length="347" mass="37133">MRRHWRSRPRKAPRSGRPAGYHRLPRHRDGRSARGGRRAGGTVIGVVGEALIDLEVAADDARHPVAHPGGSPMNAAVTLGRLGTETAFLGRLSSDAFGKLLRTHLAESDVNLRWIVDAEEPTSLAIVSVDPGGSAAYAFHTGGTADWQWSTDELPRDPGVDAVHTGSLALALEPGGPVLERWLAGLSTRTTISLDPNVRPALLGERAAYRDRLERWLAFASIVKVSDEDLAWVWPGEAPETLAERWITKGRKLVVVTRGEGGSLVWAGGESFAVEAVPVDVVDTVGAGDAFSGGLLDWLDRHGRLRLGDLDRLTAGEAREAVGFASRVAAVTCSRAGANPPRRSELD</sequence>
<keyword evidence="4 8" id="KW-0418">Kinase</keyword>
<organism evidence="8 9">
    <name type="scientific">Glycomyces albidus</name>
    <dbReference type="NCBI Taxonomy" id="2656774"/>
    <lineage>
        <taxon>Bacteria</taxon>
        <taxon>Bacillati</taxon>
        <taxon>Actinomycetota</taxon>
        <taxon>Actinomycetes</taxon>
        <taxon>Glycomycetales</taxon>
        <taxon>Glycomycetaceae</taxon>
        <taxon>Glycomyces</taxon>
    </lineage>
</organism>
<reference evidence="8 9" key="1">
    <citation type="submission" date="2019-10" db="EMBL/GenBank/DDBJ databases">
        <title>Glycomyces albidus sp. nov., a novel actinomycete isolated from rhizosphere soil of wheat (Triticum aestivum L.).</title>
        <authorList>
            <person name="Qian L."/>
        </authorList>
    </citation>
    <scope>NUCLEOTIDE SEQUENCE [LARGE SCALE GENOMIC DNA]</scope>
    <source>
        <strain evidence="8 9">NEAU-7082</strain>
    </source>
</reference>
<keyword evidence="9" id="KW-1185">Reference proteome</keyword>
<comment type="caution">
    <text evidence="8">The sequence shown here is derived from an EMBL/GenBank/DDBJ whole genome shotgun (WGS) entry which is preliminary data.</text>
</comment>
<evidence type="ECO:0000256" key="4">
    <source>
        <dbReference type="ARBA" id="ARBA00022777"/>
    </source>
</evidence>
<dbReference type="InterPro" id="IPR002173">
    <property type="entry name" value="Carboh/pur_kinase_PfkB_CS"/>
</dbReference>
<dbReference type="GO" id="GO:0005524">
    <property type="term" value="F:ATP binding"/>
    <property type="evidence" value="ECO:0007669"/>
    <property type="project" value="UniProtKB-KW"/>
</dbReference>
<dbReference type="SUPFAM" id="SSF53613">
    <property type="entry name" value="Ribokinase-like"/>
    <property type="match status" value="1"/>
</dbReference>
<proteinExistence type="inferred from homology"/>
<dbReference type="PROSITE" id="PS00584">
    <property type="entry name" value="PFKB_KINASES_2"/>
    <property type="match status" value="1"/>
</dbReference>
<feature type="compositionally biased region" description="Basic residues" evidence="6">
    <location>
        <begin position="1"/>
        <end position="14"/>
    </location>
</feature>
<evidence type="ECO:0000256" key="2">
    <source>
        <dbReference type="ARBA" id="ARBA00022679"/>
    </source>
</evidence>
<gene>
    <name evidence="8" type="ORF">GFD30_07765</name>
</gene>
<dbReference type="GO" id="GO:0016301">
    <property type="term" value="F:kinase activity"/>
    <property type="evidence" value="ECO:0007669"/>
    <property type="project" value="UniProtKB-KW"/>
</dbReference>
<keyword evidence="5" id="KW-0067">ATP-binding</keyword>
<evidence type="ECO:0000259" key="7">
    <source>
        <dbReference type="Pfam" id="PF00294"/>
    </source>
</evidence>
<keyword evidence="3" id="KW-0547">Nucleotide-binding</keyword>
<dbReference type="InterPro" id="IPR011611">
    <property type="entry name" value="PfkB_dom"/>
</dbReference>